<dbReference type="NCBIfam" id="TIGR01891">
    <property type="entry name" value="amidohydrolases"/>
    <property type="match status" value="1"/>
</dbReference>
<dbReference type="EMBL" id="JBHSZV010000010">
    <property type="protein sequence ID" value="MFC7060918.1"/>
    <property type="molecule type" value="Genomic_DNA"/>
</dbReference>
<dbReference type="InterPro" id="IPR002933">
    <property type="entry name" value="Peptidase_M20"/>
</dbReference>
<evidence type="ECO:0000313" key="3">
    <source>
        <dbReference type="Proteomes" id="UP001596410"/>
    </source>
</evidence>
<dbReference type="InterPro" id="IPR017439">
    <property type="entry name" value="Amidohydrolase"/>
</dbReference>
<dbReference type="SUPFAM" id="SSF53187">
    <property type="entry name" value="Zn-dependent exopeptidases"/>
    <property type="match status" value="1"/>
</dbReference>
<accession>A0ABW2EF19</accession>
<dbReference type="Gene3D" id="3.40.630.10">
    <property type="entry name" value="Zn peptidases"/>
    <property type="match status" value="1"/>
</dbReference>
<dbReference type="Pfam" id="PF01546">
    <property type="entry name" value="Peptidase_M20"/>
    <property type="match status" value="1"/>
</dbReference>
<dbReference type="PIRSF" id="PIRSF005962">
    <property type="entry name" value="Pept_M20D_amidohydro"/>
    <property type="match status" value="1"/>
</dbReference>
<dbReference type="PANTHER" id="PTHR11014">
    <property type="entry name" value="PEPTIDASE M20 FAMILY MEMBER"/>
    <property type="match status" value="1"/>
</dbReference>
<dbReference type="SUPFAM" id="SSF55031">
    <property type="entry name" value="Bacterial exopeptidase dimerisation domain"/>
    <property type="match status" value="1"/>
</dbReference>
<evidence type="ECO:0000313" key="2">
    <source>
        <dbReference type="EMBL" id="MFC7060918.1"/>
    </source>
</evidence>
<evidence type="ECO:0000259" key="1">
    <source>
        <dbReference type="Pfam" id="PF07687"/>
    </source>
</evidence>
<name>A0ABW2EF19_9BACI</name>
<proteinExistence type="predicted"/>
<dbReference type="Gene3D" id="3.30.70.360">
    <property type="match status" value="1"/>
</dbReference>
<organism evidence="2 3">
    <name type="scientific">Halobacillus seohaensis</name>
    <dbReference type="NCBI Taxonomy" id="447421"/>
    <lineage>
        <taxon>Bacteria</taxon>
        <taxon>Bacillati</taxon>
        <taxon>Bacillota</taxon>
        <taxon>Bacilli</taxon>
        <taxon>Bacillales</taxon>
        <taxon>Bacillaceae</taxon>
        <taxon>Halobacillus</taxon>
    </lineage>
</organism>
<reference evidence="3" key="1">
    <citation type="journal article" date="2019" name="Int. J. Syst. Evol. Microbiol.">
        <title>The Global Catalogue of Microorganisms (GCM) 10K type strain sequencing project: providing services to taxonomists for standard genome sequencing and annotation.</title>
        <authorList>
            <consortium name="The Broad Institute Genomics Platform"/>
            <consortium name="The Broad Institute Genome Sequencing Center for Infectious Disease"/>
            <person name="Wu L."/>
            <person name="Ma J."/>
        </authorList>
    </citation>
    <scope>NUCLEOTIDE SEQUENCE [LARGE SCALE GENOMIC DNA]</scope>
    <source>
        <strain evidence="3">CGMCC 4.1621</strain>
    </source>
</reference>
<dbReference type="Pfam" id="PF07687">
    <property type="entry name" value="M20_dimer"/>
    <property type="match status" value="1"/>
</dbReference>
<dbReference type="InterPro" id="IPR011650">
    <property type="entry name" value="Peptidase_M20_dimer"/>
</dbReference>
<dbReference type="RefSeq" id="WP_390216941.1">
    <property type="nucleotide sequence ID" value="NZ_JBHSZV010000010.1"/>
</dbReference>
<sequence>MNTKKLDFDTQAEEILPKLIEWRRHFHKYPELSFQESHTSEKIIQVLRSFGLDHIQSGVGGYGIIATLSTGDGPVIGIRADIDALPILEQSSLEYVSQHQGIMHACGHDAHTAILLGVAKLLVENFEENSWRGTVKLIFQPAEESCDDNGETGAVKVLKSGILDDLDGVLALHMCPWRKRGSIQVHDGPSMANNDEFHLVIKGRGGHGGYPHKTLDPLWMATYVLQALYSLNGRKVDPLQVGTVSIGQIYGGEAHNIIPSTVSIKGTVRSYEGKIREQLAREVEQVCLMINALGGDYELSIQQGEPALVNDPSINKLFRKAGEGMEIFEEPFGMGSEDFSYMTAQIPGAMFFLGCGLEQERSLHHPSFDIDEKAMVDGVAIMMKSIENFFKG</sequence>
<dbReference type="Proteomes" id="UP001596410">
    <property type="component" value="Unassembled WGS sequence"/>
</dbReference>
<gene>
    <name evidence="2" type="ORF">ACFQIC_03410</name>
</gene>
<protein>
    <submittedName>
        <fullName evidence="2">M20 family metallopeptidase</fullName>
    </submittedName>
</protein>
<feature type="domain" description="Peptidase M20 dimerisation" evidence="1">
    <location>
        <begin position="196"/>
        <end position="286"/>
    </location>
</feature>
<keyword evidence="3" id="KW-1185">Reference proteome</keyword>
<dbReference type="PANTHER" id="PTHR11014:SF63">
    <property type="entry name" value="METALLOPEPTIDASE, PUTATIVE (AFU_ORTHOLOGUE AFUA_6G09600)-RELATED"/>
    <property type="match status" value="1"/>
</dbReference>
<comment type="caution">
    <text evidence="2">The sequence shown here is derived from an EMBL/GenBank/DDBJ whole genome shotgun (WGS) entry which is preliminary data.</text>
</comment>
<dbReference type="InterPro" id="IPR036264">
    <property type="entry name" value="Bact_exopeptidase_dim_dom"/>
</dbReference>